<evidence type="ECO:0000313" key="2">
    <source>
        <dbReference type="Proteomes" id="UP000010077"/>
    </source>
</evidence>
<evidence type="ECO:0000313" key="1">
    <source>
        <dbReference type="EMBL" id="AFX98834.1"/>
    </source>
</evidence>
<proteinExistence type="predicted"/>
<reference evidence="1 2" key="1">
    <citation type="journal article" date="2012" name="Proc. Natl. Acad. Sci. U.S.A.">
        <title>Genome streamlining and chemical defense in a coral reef symbiosis.</title>
        <authorList>
            <person name="Kwan J.C."/>
            <person name="Donia M.S."/>
            <person name="Han A.W."/>
            <person name="Hirose E."/>
            <person name="Haygood M.G."/>
            <person name="Schmidt E.W."/>
        </authorList>
    </citation>
    <scope>NUCLEOTIDE SEQUENCE [LARGE SCALE GENOMIC DNA]</scope>
    <source>
        <strain evidence="1 2">L2</strain>
    </source>
</reference>
<gene>
    <name evidence="1" type="ORF">A1OE_646</name>
</gene>
<dbReference type="EMBL" id="CP003539">
    <property type="protein sequence ID" value="AFX98834.1"/>
    <property type="molecule type" value="Genomic_DNA"/>
</dbReference>
<protein>
    <submittedName>
        <fullName evidence="1">Uncharacterized protein</fullName>
    </submittedName>
</protein>
<keyword evidence="2" id="KW-1185">Reference proteome</keyword>
<dbReference type="HOGENOM" id="CLU_3181435_0_0_5"/>
<dbReference type="KEGG" id="thal:A1OE_646"/>
<dbReference type="Proteomes" id="UP000010077">
    <property type="component" value="Chromosome"/>
</dbReference>
<organism evidence="1 2">
    <name type="scientific">Candidatus Endolissoclinum faulkneri L2</name>
    <dbReference type="NCBI Taxonomy" id="1193729"/>
    <lineage>
        <taxon>Bacteria</taxon>
        <taxon>Pseudomonadati</taxon>
        <taxon>Pseudomonadota</taxon>
        <taxon>Alphaproteobacteria</taxon>
        <taxon>Rhodospirillales</taxon>
        <taxon>Rhodospirillaceae</taxon>
        <taxon>Candidatus Endolissoclinum</taxon>
    </lineage>
</organism>
<sequence>MLKNTNTCYLYIINIMILKCFEEYTKLTEDHHDTIREYLFHITIIK</sequence>
<name>K7YQL0_9PROT</name>
<dbReference type="AlphaFoldDB" id="K7YQL0"/>
<accession>K7YQL0</accession>